<organism evidence="2 3">
    <name type="scientific">Allobranchiibius huperziae</name>
    <dbReference type="NCBI Taxonomy" id="1874116"/>
    <lineage>
        <taxon>Bacteria</taxon>
        <taxon>Bacillati</taxon>
        <taxon>Actinomycetota</taxon>
        <taxon>Actinomycetes</taxon>
        <taxon>Micrococcales</taxon>
        <taxon>Dermacoccaceae</taxon>
        <taxon>Allobranchiibius</taxon>
    </lineage>
</organism>
<sequence length="97" mass="10406">MQALAQLQGVSVPRLYERAVWAGDVQTASRVAEIHLELAGVRRLLGNAASNINQIARVANSTGEIQETEFRAAVAMVGRQVERINVLLAQLPGGEVS</sequence>
<comment type="caution">
    <text evidence="2">The sequence shown here is derived from an EMBL/GenBank/DDBJ whole genome shotgun (WGS) entry which is preliminary data.</text>
</comment>
<protein>
    <recommendedName>
        <fullName evidence="1">Bacterial mobilisation domain-containing protein</fullName>
    </recommendedName>
</protein>
<evidence type="ECO:0000313" key="3">
    <source>
        <dbReference type="Proteomes" id="UP000571817"/>
    </source>
</evidence>
<reference evidence="2 3" key="1">
    <citation type="submission" date="2020-07" db="EMBL/GenBank/DDBJ databases">
        <title>Sequencing the genomes of 1000 actinobacteria strains.</title>
        <authorList>
            <person name="Klenk H.-P."/>
        </authorList>
    </citation>
    <scope>NUCLEOTIDE SEQUENCE [LARGE SCALE GENOMIC DNA]</scope>
    <source>
        <strain evidence="2 3">DSM 29531</strain>
    </source>
</reference>
<dbReference type="InterPro" id="IPR008687">
    <property type="entry name" value="MobC"/>
</dbReference>
<proteinExistence type="predicted"/>
<dbReference type="EMBL" id="JACCFW010000003">
    <property type="protein sequence ID" value="NYJ76548.1"/>
    <property type="molecule type" value="Genomic_DNA"/>
</dbReference>
<gene>
    <name evidence="2" type="ORF">HNR15_003566</name>
</gene>
<dbReference type="AlphaFoldDB" id="A0A853DID8"/>
<dbReference type="Pfam" id="PF05713">
    <property type="entry name" value="MobC"/>
    <property type="match status" value="1"/>
</dbReference>
<accession>A0A853DID8</accession>
<dbReference type="Proteomes" id="UP000571817">
    <property type="component" value="Unassembled WGS sequence"/>
</dbReference>
<dbReference type="RefSeq" id="WP_179483939.1">
    <property type="nucleotide sequence ID" value="NZ_JACCFW010000003.1"/>
</dbReference>
<evidence type="ECO:0000259" key="1">
    <source>
        <dbReference type="Pfam" id="PF05713"/>
    </source>
</evidence>
<evidence type="ECO:0000313" key="2">
    <source>
        <dbReference type="EMBL" id="NYJ76548.1"/>
    </source>
</evidence>
<keyword evidence="3" id="KW-1185">Reference proteome</keyword>
<feature type="domain" description="Bacterial mobilisation" evidence="1">
    <location>
        <begin position="48"/>
        <end position="90"/>
    </location>
</feature>
<name>A0A853DID8_9MICO</name>